<evidence type="ECO:0000313" key="6">
    <source>
        <dbReference type="Proteomes" id="UP000076727"/>
    </source>
</evidence>
<dbReference type="PROSITE" id="PS51762">
    <property type="entry name" value="GH16_2"/>
    <property type="match status" value="1"/>
</dbReference>
<evidence type="ECO:0000259" key="4">
    <source>
        <dbReference type="PROSITE" id="PS51762"/>
    </source>
</evidence>
<feature type="region of interest" description="Disordered" evidence="3">
    <location>
        <begin position="1"/>
        <end position="21"/>
    </location>
</feature>
<dbReference type="GO" id="GO:0004553">
    <property type="term" value="F:hydrolase activity, hydrolyzing O-glycosyl compounds"/>
    <property type="evidence" value="ECO:0007669"/>
    <property type="project" value="InterPro"/>
</dbReference>
<dbReference type="SUPFAM" id="SSF49899">
    <property type="entry name" value="Concanavalin A-like lectins/glucanases"/>
    <property type="match status" value="1"/>
</dbReference>
<dbReference type="Gene3D" id="2.60.120.200">
    <property type="match status" value="1"/>
</dbReference>
<organism evidence="5 6">
    <name type="scientific">Daedalea quercina L-15889</name>
    <dbReference type="NCBI Taxonomy" id="1314783"/>
    <lineage>
        <taxon>Eukaryota</taxon>
        <taxon>Fungi</taxon>
        <taxon>Dikarya</taxon>
        <taxon>Basidiomycota</taxon>
        <taxon>Agaricomycotina</taxon>
        <taxon>Agaricomycetes</taxon>
        <taxon>Polyporales</taxon>
        <taxon>Fomitopsis</taxon>
    </lineage>
</organism>
<sequence>MLSRSPSQCEPFETSFGPGDVSSDVSSPFLAISPPGSYSTADNELQLYLTKPQGKVSTENGVNDMLGQGATVNSTSTFLYGRVSYTVAAPVVSGVVTAAILIADQGDEVDVELLGGDPSHWQTNVYAPNPEDKEPLWGVFGEIENYSKGDTIQQSHEYTVDWNAERIVWSVDSQEVRTIAKGETQKNGALHFPSHPVRLSLGIWDASSPTGTAEWAKGPIDWSTAPARITATFTKVVLECPY</sequence>
<keyword evidence="6" id="KW-1185">Reference proteome</keyword>
<dbReference type="Proteomes" id="UP000076727">
    <property type="component" value="Unassembled WGS sequence"/>
</dbReference>
<dbReference type="OrthoDB" id="4781at2759"/>
<dbReference type="PANTHER" id="PTHR31062">
    <property type="entry name" value="XYLOGLUCAN ENDOTRANSGLUCOSYLASE/HYDROLASE PROTEIN 8-RELATED"/>
    <property type="match status" value="1"/>
</dbReference>
<gene>
    <name evidence="5" type="ORF">DAEQUDRAFT_706328</name>
</gene>
<dbReference type="InterPro" id="IPR044791">
    <property type="entry name" value="Beta-glucanase/XTH"/>
</dbReference>
<dbReference type="AlphaFoldDB" id="A0A165SI55"/>
<dbReference type="InterPro" id="IPR013320">
    <property type="entry name" value="ConA-like_dom_sf"/>
</dbReference>
<proteinExistence type="predicted"/>
<dbReference type="InterPro" id="IPR000757">
    <property type="entry name" value="Beta-glucanase-like"/>
</dbReference>
<evidence type="ECO:0000256" key="1">
    <source>
        <dbReference type="ARBA" id="ARBA00022801"/>
    </source>
</evidence>
<dbReference type="EMBL" id="KV429043">
    <property type="protein sequence ID" value="KZT72030.1"/>
    <property type="molecule type" value="Genomic_DNA"/>
</dbReference>
<dbReference type="STRING" id="1314783.A0A165SI55"/>
<evidence type="ECO:0000313" key="5">
    <source>
        <dbReference type="EMBL" id="KZT72030.1"/>
    </source>
</evidence>
<feature type="domain" description="GH16" evidence="4">
    <location>
        <begin position="10"/>
        <end position="231"/>
    </location>
</feature>
<dbReference type="GO" id="GO:0005975">
    <property type="term" value="P:carbohydrate metabolic process"/>
    <property type="evidence" value="ECO:0007669"/>
    <property type="project" value="InterPro"/>
</dbReference>
<evidence type="ECO:0000256" key="2">
    <source>
        <dbReference type="ARBA" id="ARBA00023295"/>
    </source>
</evidence>
<dbReference type="Pfam" id="PF00722">
    <property type="entry name" value="Glyco_hydro_16"/>
    <property type="match status" value="1"/>
</dbReference>
<accession>A0A165SI55</accession>
<keyword evidence="1 5" id="KW-0378">Hydrolase</keyword>
<reference evidence="5 6" key="1">
    <citation type="journal article" date="2016" name="Mol. Biol. Evol.">
        <title>Comparative Genomics of Early-Diverging Mushroom-Forming Fungi Provides Insights into the Origins of Lignocellulose Decay Capabilities.</title>
        <authorList>
            <person name="Nagy L.G."/>
            <person name="Riley R."/>
            <person name="Tritt A."/>
            <person name="Adam C."/>
            <person name="Daum C."/>
            <person name="Floudas D."/>
            <person name="Sun H."/>
            <person name="Yadav J.S."/>
            <person name="Pangilinan J."/>
            <person name="Larsson K.H."/>
            <person name="Matsuura K."/>
            <person name="Barry K."/>
            <person name="Labutti K."/>
            <person name="Kuo R."/>
            <person name="Ohm R.A."/>
            <person name="Bhattacharya S.S."/>
            <person name="Shirouzu T."/>
            <person name="Yoshinaga Y."/>
            <person name="Martin F.M."/>
            <person name="Grigoriev I.V."/>
            <person name="Hibbett D.S."/>
        </authorList>
    </citation>
    <scope>NUCLEOTIDE SEQUENCE [LARGE SCALE GENOMIC DNA]</scope>
    <source>
        <strain evidence="5 6">L-15889</strain>
    </source>
</reference>
<keyword evidence="2" id="KW-0326">Glycosidase</keyword>
<evidence type="ECO:0000256" key="3">
    <source>
        <dbReference type="SAM" id="MobiDB-lite"/>
    </source>
</evidence>
<protein>
    <submittedName>
        <fullName evidence="5">Glycoside hydrolase family 16 protein</fullName>
    </submittedName>
</protein>
<name>A0A165SI55_9APHY</name>